<name>A0A1Z5R891_SORBI</name>
<feature type="transmembrane region" description="Helical" evidence="1">
    <location>
        <begin position="57"/>
        <end position="74"/>
    </location>
</feature>
<dbReference type="Gramene" id="OQU79661">
    <property type="protein sequence ID" value="OQU79661"/>
    <property type="gene ID" value="SORBI_3008G176233"/>
</dbReference>
<sequence length="75" mass="9081">MWTPYPAVIFRATYWTHFWNIVQKESHILPLKWTYHTLETLAMEVFTKHGCRLLKEVVLRQVLIFLVSIFVTFLK</sequence>
<dbReference type="EMBL" id="CM000767">
    <property type="protein sequence ID" value="OQU79661.1"/>
    <property type="molecule type" value="Genomic_DNA"/>
</dbReference>
<gene>
    <name evidence="2" type="ORF">SORBI_3008G176233</name>
</gene>
<evidence type="ECO:0000313" key="2">
    <source>
        <dbReference type="EMBL" id="OQU79661.1"/>
    </source>
</evidence>
<keyword evidence="1" id="KW-0812">Transmembrane</keyword>
<dbReference type="Proteomes" id="UP000000768">
    <property type="component" value="Chromosome 8"/>
</dbReference>
<reference evidence="3" key="2">
    <citation type="journal article" date="2018" name="Plant J.">
        <title>The Sorghum bicolor reference genome: improved assembly, gene annotations, a transcriptome atlas, and signatures of genome organization.</title>
        <authorList>
            <person name="McCormick R.F."/>
            <person name="Truong S.K."/>
            <person name="Sreedasyam A."/>
            <person name="Jenkins J."/>
            <person name="Shu S."/>
            <person name="Sims D."/>
            <person name="Kennedy M."/>
            <person name="Amirebrahimi M."/>
            <person name="Weers B.D."/>
            <person name="McKinley B."/>
            <person name="Mattison A."/>
            <person name="Morishige D.T."/>
            <person name="Grimwood J."/>
            <person name="Schmutz J."/>
            <person name="Mullet J.E."/>
        </authorList>
    </citation>
    <scope>NUCLEOTIDE SEQUENCE [LARGE SCALE GENOMIC DNA]</scope>
    <source>
        <strain evidence="3">cv. BTx623</strain>
    </source>
</reference>
<dbReference type="InParanoid" id="A0A1Z5R891"/>
<protein>
    <submittedName>
        <fullName evidence="2">Uncharacterized protein</fullName>
    </submittedName>
</protein>
<reference evidence="2 3" key="1">
    <citation type="journal article" date="2009" name="Nature">
        <title>The Sorghum bicolor genome and the diversification of grasses.</title>
        <authorList>
            <person name="Paterson A.H."/>
            <person name="Bowers J.E."/>
            <person name="Bruggmann R."/>
            <person name="Dubchak I."/>
            <person name="Grimwood J."/>
            <person name="Gundlach H."/>
            <person name="Haberer G."/>
            <person name="Hellsten U."/>
            <person name="Mitros T."/>
            <person name="Poliakov A."/>
            <person name="Schmutz J."/>
            <person name="Spannagl M."/>
            <person name="Tang H."/>
            <person name="Wang X."/>
            <person name="Wicker T."/>
            <person name="Bharti A.K."/>
            <person name="Chapman J."/>
            <person name="Feltus F.A."/>
            <person name="Gowik U."/>
            <person name="Grigoriev I.V."/>
            <person name="Lyons E."/>
            <person name="Maher C.A."/>
            <person name="Martis M."/>
            <person name="Narechania A."/>
            <person name="Otillar R.P."/>
            <person name="Penning B.W."/>
            <person name="Salamov A.A."/>
            <person name="Wang Y."/>
            <person name="Zhang L."/>
            <person name="Carpita N.C."/>
            <person name="Freeling M."/>
            <person name="Gingle A.R."/>
            <person name="Hash C.T."/>
            <person name="Keller B."/>
            <person name="Klein P."/>
            <person name="Kresovich S."/>
            <person name="McCann M.C."/>
            <person name="Ming R."/>
            <person name="Peterson D.G."/>
            <person name="Mehboob-ur-Rahman"/>
            <person name="Ware D."/>
            <person name="Westhoff P."/>
            <person name="Mayer K.F."/>
            <person name="Messing J."/>
            <person name="Rokhsar D.S."/>
        </authorList>
    </citation>
    <scope>NUCLEOTIDE SEQUENCE [LARGE SCALE GENOMIC DNA]</scope>
    <source>
        <strain evidence="3">cv. BTx623</strain>
    </source>
</reference>
<accession>A0A1Z5R891</accession>
<proteinExistence type="predicted"/>
<keyword evidence="3" id="KW-1185">Reference proteome</keyword>
<organism evidence="2 3">
    <name type="scientific">Sorghum bicolor</name>
    <name type="common">Sorghum</name>
    <name type="synonym">Sorghum vulgare</name>
    <dbReference type="NCBI Taxonomy" id="4558"/>
    <lineage>
        <taxon>Eukaryota</taxon>
        <taxon>Viridiplantae</taxon>
        <taxon>Streptophyta</taxon>
        <taxon>Embryophyta</taxon>
        <taxon>Tracheophyta</taxon>
        <taxon>Spermatophyta</taxon>
        <taxon>Magnoliopsida</taxon>
        <taxon>Liliopsida</taxon>
        <taxon>Poales</taxon>
        <taxon>Poaceae</taxon>
        <taxon>PACMAD clade</taxon>
        <taxon>Panicoideae</taxon>
        <taxon>Andropogonodae</taxon>
        <taxon>Andropogoneae</taxon>
        <taxon>Sorghinae</taxon>
        <taxon>Sorghum</taxon>
    </lineage>
</organism>
<keyword evidence="1" id="KW-0472">Membrane</keyword>
<evidence type="ECO:0000313" key="3">
    <source>
        <dbReference type="Proteomes" id="UP000000768"/>
    </source>
</evidence>
<keyword evidence="1" id="KW-1133">Transmembrane helix</keyword>
<dbReference type="AlphaFoldDB" id="A0A1Z5R891"/>
<evidence type="ECO:0000256" key="1">
    <source>
        <dbReference type="SAM" id="Phobius"/>
    </source>
</evidence>